<comment type="function">
    <text evidence="2 12">Catalyzes the hydrolysis of UDP-3-O-myristoyl-N-acetylglucosamine to form UDP-3-O-myristoylglucosamine and acetate, the committed step in lipid A biosynthesis.</text>
</comment>
<evidence type="ECO:0000256" key="4">
    <source>
        <dbReference type="ARBA" id="ARBA00012745"/>
    </source>
</evidence>
<dbReference type="Gene3D" id="3.30.230.20">
    <property type="entry name" value="lpxc deacetylase, domain 1"/>
    <property type="match status" value="1"/>
</dbReference>
<dbReference type="SUPFAM" id="SSF54211">
    <property type="entry name" value="Ribosomal protein S5 domain 2-like"/>
    <property type="match status" value="2"/>
</dbReference>
<evidence type="ECO:0000256" key="3">
    <source>
        <dbReference type="ARBA" id="ARBA00005002"/>
    </source>
</evidence>
<evidence type="ECO:0000256" key="6">
    <source>
        <dbReference type="ARBA" id="ARBA00022556"/>
    </source>
</evidence>
<accession>A0AA35V306</accession>
<dbReference type="EC" id="3.5.1.108" evidence="4 12"/>
<evidence type="ECO:0000256" key="1">
    <source>
        <dbReference type="ARBA" id="ARBA00001947"/>
    </source>
</evidence>
<dbReference type="NCBIfam" id="TIGR00325">
    <property type="entry name" value="lpxC"/>
    <property type="match status" value="1"/>
</dbReference>
<evidence type="ECO:0000313" key="13">
    <source>
        <dbReference type="EMBL" id="CAI9121628.1"/>
    </source>
</evidence>
<dbReference type="EMBL" id="CATKSH010000019">
    <property type="protein sequence ID" value="CAI9121628.1"/>
    <property type="molecule type" value="Genomic_DNA"/>
</dbReference>
<dbReference type="PANTHER" id="PTHR33694">
    <property type="entry name" value="UDP-3-O-ACYL-N-ACETYLGLUCOSAMINE DEACETYLASE 1, MITOCHONDRIAL-RELATED"/>
    <property type="match status" value="1"/>
</dbReference>
<evidence type="ECO:0000256" key="11">
    <source>
        <dbReference type="ARBA" id="ARBA00024535"/>
    </source>
</evidence>
<dbReference type="GO" id="GO:0009245">
    <property type="term" value="P:lipid A biosynthetic process"/>
    <property type="evidence" value="ECO:0007669"/>
    <property type="project" value="UniProtKB-UniRule"/>
</dbReference>
<evidence type="ECO:0000256" key="10">
    <source>
        <dbReference type="ARBA" id="ARBA00023098"/>
    </source>
</evidence>
<keyword evidence="10 12" id="KW-0443">Lipid metabolism</keyword>
<dbReference type="HAMAP" id="MF_00388">
    <property type="entry name" value="LpxC"/>
    <property type="match status" value="1"/>
</dbReference>
<name>A0AA35V306_9PROT</name>
<keyword evidence="5 12" id="KW-0444">Lipid biosynthesis</keyword>
<comment type="similarity">
    <text evidence="12">Belongs to the LpxC family.</text>
</comment>
<dbReference type="GO" id="GO:0046872">
    <property type="term" value="F:metal ion binding"/>
    <property type="evidence" value="ECO:0007669"/>
    <property type="project" value="UniProtKB-KW"/>
</dbReference>
<evidence type="ECO:0000256" key="5">
    <source>
        <dbReference type="ARBA" id="ARBA00022516"/>
    </source>
</evidence>
<dbReference type="PANTHER" id="PTHR33694:SF1">
    <property type="entry name" value="UDP-3-O-ACYL-N-ACETYLGLUCOSAMINE DEACETYLASE 1, MITOCHONDRIAL-RELATED"/>
    <property type="match status" value="1"/>
</dbReference>
<dbReference type="RefSeq" id="WP_289840732.1">
    <property type="nucleotide sequence ID" value="NZ_CATKSH010000019.1"/>
</dbReference>
<evidence type="ECO:0000256" key="9">
    <source>
        <dbReference type="ARBA" id="ARBA00022833"/>
    </source>
</evidence>
<dbReference type="GO" id="GO:0103117">
    <property type="term" value="F:UDP-3-O-acyl-N-acetylglucosamine deacetylase activity"/>
    <property type="evidence" value="ECO:0007669"/>
    <property type="project" value="UniProtKB-UniRule"/>
</dbReference>
<comment type="cofactor">
    <cofactor evidence="1 12">
        <name>Zn(2+)</name>
        <dbReference type="ChEBI" id="CHEBI:29105"/>
    </cofactor>
</comment>
<feature type="binding site" evidence="12">
    <location>
        <position position="281"/>
    </location>
    <ligand>
        <name>Zn(2+)</name>
        <dbReference type="ChEBI" id="CHEBI:29105"/>
    </ligand>
</feature>
<proteinExistence type="inferred from homology"/>
<feature type="active site" description="Proton donor" evidence="12">
    <location>
        <position position="304"/>
    </location>
</feature>
<keyword evidence="9 12" id="KW-0862">Zinc</keyword>
<dbReference type="InterPro" id="IPR020568">
    <property type="entry name" value="Ribosomal_Su5_D2-typ_SF"/>
</dbReference>
<comment type="catalytic activity">
    <reaction evidence="11 12">
        <text>a UDP-3-O-[(3R)-3-hydroxyacyl]-N-acetyl-alpha-D-glucosamine + H2O = a UDP-3-O-[(3R)-3-hydroxyacyl]-alpha-D-glucosamine + acetate</text>
        <dbReference type="Rhea" id="RHEA:67816"/>
        <dbReference type="ChEBI" id="CHEBI:15377"/>
        <dbReference type="ChEBI" id="CHEBI:30089"/>
        <dbReference type="ChEBI" id="CHEBI:137740"/>
        <dbReference type="ChEBI" id="CHEBI:173225"/>
        <dbReference type="EC" id="3.5.1.108"/>
    </reaction>
</comment>
<organism evidence="13 14">
    <name type="scientific">Brytella acorum</name>
    <dbReference type="NCBI Taxonomy" id="2959299"/>
    <lineage>
        <taxon>Bacteria</taxon>
        <taxon>Pseudomonadati</taxon>
        <taxon>Pseudomonadota</taxon>
        <taxon>Alphaproteobacteria</taxon>
        <taxon>Acetobacterales</taxon>
        <taxon>Acetobacteraceae</taxon>
        <taxon>Brytella</taxon>
    </lineage>
</organism>
<evidence type="ECO:0000256" key="8">
    <source>
        <dbReference type="ARBA" id="ARBA00022801"/>
    </source>
</evidence>
<dbReference type="InterPro" id="IPR004463">
    <property type="entry name" value="UDP-acyl_GlcNac_deAcase"/>
</dbReference>
<dbReference type="InterPro" id="IPR011334">
    <property type="entry name" value="UDP-acyl_GlcNac_deAcase_C"/>
</dbReference>
<evidence type="ECO:0000313" key="14">
    <source>
        <dbReference type="Proteomes" id="UP001176960"/>
    </source>
</evidence>
<evidence type="ECO:0000256" key="7">
    <source>
        <dbReference type="ARBA" id="ARBA00022723"/>
    </source>
</evidence>
<keyword evidence="8 12" id="KW-0378">Hydrolase</keyword>
<keyword evidence="14" id="KW-1185">Reference proteome</keyword>
<comment type="caution">
    <text evidence="13">The sequence shown here is derived from an EMBL/GenBank/DDBJ whole genome shotgun (WGS) entry which is preliminary data.</text>
</comment>
<protein>
    <recommendedName>
        <fullName evidence="4 12">UDP-3-O-acyl-N-acetylglucosamine deacetylase</fullName>
        <shortName evidence="12">UDP-3-O-acyl-GlcNAc deacetylase</shortName>
        <ecNumber evidence="4 12">3.5.1.108</ecNumber>
    </recommendedName>
    <alternativeName>
        <fullName evidence="12">UDP-3-O-[R-3-hydroxymyristoyl]-N-acetylglucosamine deacetylase</fullName>
    </alternativeName>
</protein>
<sequence>MRSAAVYDRCDAPVMRAATLPLQPDMEMALSASLLPQTARQRTLAHPISCVGVGLHSGNDVRLTLHPAAADHGVIFRRSDVENATPIPALYDHVVDTRLSTVIANPEAPNVRVATIEHLMAALHGCGIDNVMIDVDGPEIPILDGSAAEFVFLIQCAGTTEQHAVRERIEILERVRVEGDNGAFAELRPSRRGLALAMSIDFGARAIGRQSYAMPLSEARFRQDVANCRTFIERRDIQHLQEAGLARGGSLDNAIVVDGATIINPAGLRREGEFVRHKLMDAVGDLYLAGHTLQAGFMGHKSGHCLNNRLLRAVFANPANWRMVSEAPARSRLNAA</sequence>
<feature type="binding site" evidence="12">
    <location>
        <position position="118"/>
    </location>
    <ligand>
        <name>Zn(2+)</name>
        <dbReference type="ChEBI" id="CHEBI:29105"/>
    </ligand>
</feature>
<reference evidence="13" key="1">
    <citation type="submission" date="2023-03" db="EMBL/GenBank/DDBJ databases">
        <authorList>
            <person name="Cleenwerck I."/>
        </authorList>
    </citation>
    <scope>NUCLEOTIDE SEQUENCE</scope>
    <source>
        <strain evidence="13">LMG 32879</strain>
    </source>
</reference>
<dbReference type="Gene3D" id="3.30.1700.10">
    <property type="entry name" value="lpxc deacetylase, domain 2"/>
    <property type="match status" value="1"/>
</dbReference>
<dbReference type="InterPro" id="IPR015870">
    <property type="entry name" value="UDP-acyl_N-AcGlcN_deAcase_N"/>
</dbReference>
<keyword evidence="6 12" id="KW-0441">Lipid A biosynthesis</keyword>
<feature type="binding site" evidence="12">
    <location>
        <position position="277"/>
    </location>
    <ligand>
        <name>Zn(2+)</name>
        <dbReference type="ChEBI" id="CHEBI:29105"/>
    </ligand>
</feature>
<evidence type="ECO:0000256" key="12">
    <source>
        <dbReference type="HAMAP-Rule" id="MF_00388"/>
    </source>
</evidence>
<evidence type="ECO:0000256" key="2">
    <source>
        <dbReference type="ARBA" id="ARBA00002923"/>
    </source>
</evidence>
<comment type="pathway">
    <text evidence="3 12">Glycolipid biosynthesis; lipid IV(A) biosynthesis; lipid IV(A) from (3R)-3-hydroxytetradecanoyl-[acyl-carrier-protein] and UDP-N-acetyl-alpha-D-glucosamine: step 2/6.</text>
</comment>
<dbReference type="GO" id="GO:0016020">
    <property type="term" value="C:membrane"/>
    <property type="evidence" value="ECO:0007669"/>
    <property type="project" value="GOC"/>
</dbReference>
<dbReference type="AlphaFoldDB" id="A0AA35V306"/>
<dbReference type="Pfam" id="PF03331">
    <property type="entry name" value="LpxC"/>
    <property type="match status" value="1"/>
</dbReference>
<keyword evidence="7 12" id="KW-0479">Metal-binding</keyword>
<dbReference type="Proteomes" id="UP001176960">
    <property type="component" value="Unassembled WGS sequence"/>
</dbReference>
<gene>
    <name evidence="12 13" type="primary">lpxC</name>
    <name evidence="13" type="ORF">LMG32879_002475</name>
</gene>